<evidence type="ECO:0000313" key="1">
    <source>
        <dbReference type="EMBL" id="OTN76046.1"/>
    </source>
</evidence>
<dbReference type="OrthoDB" id="2189672at2"/>
<reference evidence="1 2" key="1">
    <citation type="submission" date="2017-05" db="EMBL/GenBank/DDBJ databases">
        <title>The Genome Sequence of Enterococcus sp. 8G7_MSG3316.</title>
        <authorList>
            <consortium name="The Broad Institute Genomics Platform"/>
            <consortium name="The Broad Institute Genomic Center for Infectious Diseases"/>
            <person name="Earl A."/>
            <person name="Manson A."/>
            <person name="Schwartman J."/>
            <person name="Gilmore M."/>
            <person name="Abouelleil A."/>
            <person name="Cao P."/>
            <person name="Chapman S."/>
            <person name="Cusick C."/>
            <person name="Shea T."/>
            <person name="Young S."/>
            <person name="Neafsey D."/>
            <person name="Nusbaum C."/>
            <person name="Birren B."/>
        </authorList>
    </citation>
    <scope>NUCLEOTIDE SEQUENCE [LARGE SCALE GENOMIC DNA]</scope>
    <source>
        <strain evidence="1 2">8G7_MSG3316</strain>
    </source>
</reference>
<organism evidence="1 2">
    <name type="scientific">Candidatus Enterococcus testudinis</name>
    <dbReference type="NCBI Taxonomy" id="1834191"/>
    <lineage>
        <taxon>Bacteria</taxon>
        <taxon>Bacillati</taxon>
        <taxon>Bacillota</taxon>
        <taxon>Bacilli</taxon>
        <taxon>Lactobacillales</taxon>
        <taxon>Enterococcaceae</taxon>
        <taxon>Enterococcus</taxon>
    </lineage>
</organism>
<dbReference type="STRING" id="1834191.A5886_001122"/>
<keyword evidence="2" id="KW-1185">Reference proteome</keyword>
<dbReference type="EMBL" id="NGKU01000001">
    <property type="protein sequence ID" value="OTN76046.1"/>
    <property type="molecule type" value="Genomic_DNA"/>
</dbReference>
<comment type="caution">
    <text evidence="1">The sequence shown here is derived from an EMBL/GenBank/DDBJ whole genome shotgun (WGS) entry which is preliminary data.</text>
</comment>
<protein>
    <submittedName>
        <fullName evidence="1">Uncharacterized protein</fullName>
    </submittedName>
</protein>
<dbReference type="Proteomes" id="UP000195043">
    <property type="component" value="Unassembled WGS sequence"/>
</dbReference>
<sequence>MYTIALLGADTVLGHDIRQRIMQSNRANQIDNQAEMDAYRLPEETLIEVAQEQLVDLGLLVRCLQKSDRVLLLDIQDPRATLRVIEAMALLDKAHLITVTPTVQQFLLTKTQQEREEHAQILNRNIAMSESLLRESGLHVTFIDLPCGNKQKQVEDRQVFIRQACIAEVLNRVE</sequence>
<dbReference type="RefSeq" id="WP_086274045.1">
    <property type="nucleotide sequence ID" value="NZ_NGKU01000001.1"/>
</dbReference>
<name>A0A242A4T2_9ENTE</name>
<dbReference type="AlphaFoldDB" id="A0A242A4T2"/>
<evidence type="ECO:0000313" key="2">
    <source>
        <dbReference type="Proteomes" id="UP000195043"/>
    </source>
</evidence>
<proteinExistence type="predicted"/>
<gene>
    <name evidence="1" type="ORF">A5886_001122</name>
</gene>
<accession>A0A242A4T2</accession>